<dbReference type="SUPFAM" id="SSF53474">
    <property type="entry name" value="alpha/beta-Hydrolases"/>
    <property type="match status" value="1"/>
</dbReference>
<keyword evidence="5" id="KW-1185">Reference proteome</keyword>
<evidence type="ECO:0000313" key="5">
    <source>
        <dbReference type="Proteomes" id="UP000599074"/>
    </source>
</evidence>
<dbReference type="SUPFAM" id="SSF49785">
    <property type="entry name" value="Galactose-binding domain-like"/>
    <property type="match status" value="1"/>
</dbReference>
<sequence>MLKRRVSRPVLVGIVVVAAVPLSATGAAATGSTGERPFVRGTQTVATYSYADAIRESVWVTTPTDTDRDGQPDRVAVDVIRPREAAAAGIRVPVIMDASPYYLTFGRGNEGERKQYDSAGTIAKFPLFYDNYFVPRGYAVVQVDLAGTSRSTGCGDVGGRTEVGSVTAAIDWLNGRTAAQHSDGTPAAATWSTGKVGMIGKSWDGSVANAVAATGIDGLATVVPIAAISSWYDYYRVNGVVRWPDGPAGLAGRVSGRPPAVCSPTNQALRAGADDSTGNYNAFWAERDYRPDASKVRASVFVVHGRGDLNVMTSQFGQWWTALASRGVPRKLWLSQTGHVDPFDFRRAQWVDTLHRWFDYWLQGLRNGIMAEPAVSVERAPGQWVDERSWPATGSLPVSVPLAFGDANTGTIGAGGPAAGPVRRFTDRPDLREADAVSDPSTAKPGRLVFLSGTLPADVRISGTATVTLRIRVDRPTTEVTARLVDYGTATRLNYLSAGEGVHNLPTQSCWGDSVPVDDGCYYDLAEDVVTSDLAVLTRGWADAGHYRSLTGQTPLEPTRWYSLRVPLQSHDAVVLAGHVLGLVITGTDAERTSPGSTGATVEVDVAHSMITLPVAGAATLPLSVPVPPRVDARITGPTVTADPTGRFH</sequence>
<dbReference type="SMART" id="SM00939">
    <property type="entry name" value="PepX_C"/>
    <property type="match status" value="1"/>
</dbReference>
<accession>A0A8J3X4U2</accession>
<name>A0A8J3X4U2_9ACTN</name>
<dbReference type="Gene3D" id="2.60.120.260">
    <property type="entry name" value="Galactose-binding domain-like"/>
    <property type="match status" value="1"/>
</dbReference>
<dbReference type="Pfam" id="PF08530">
    <property type="entry name" value="PepX_C"/>
    <property type="match status" value="1"/>
</dbReference>
<reference evidence="4" key="1">
    <citation type="submission" date="2021-01" db="EMBL/GenBank/DDBJ databases">
        <title>Whole genome shotgun sequence of Planosporangium mesophilum NBRC 109066.</title>
        <authorList>
            <person name="Komaki H."/>
            <person name="Tamura T."/>
        </authorList>
    </citation>
    <scope>NUCLEOTIDE SEQUENCE</scope>
    <source>
        <strain evidence="4">NBRC 109066</strain>
    </source>
</reference>
<dbReference type="InterPro" id="IPR008979">
    <property type="entry name" value="Galactose-bd-like_sf"/>
</dbReference>
<organism evidence="4 5">
    <name type="scientific">Planosporangium mesophilum</name>
    <dbReference type="NCBI Taxonomy" id="689768"/>
    <lineage>
        <taxon>Bacteria</taxon>
        <taxon>Bacillati</taxon>
        <taxon>Actinomycetota</taxon>
        <taxon>Actinomycetes</taxon>
        <taxon>Micromonosporales</taxon>
        <taxon>Micromonosporaceae</taxon>
        <taxon>Planosporangium</taxon>
    </lineage>
</organism>
<protein>
    <submittedName>
        <fullName evidence="4">X-Pro dipeptidyl-peptidase</fullName>
    </submittedName>
</protein>
<evidence type="ECO:0000256" key="2">
    <source>
        <dbReference type="SAM" id="SignalP"/>
    </source>
</evidence>
<dbReference type="AlphaFoldDB" id="A0A8J3X4U2"/>
<evidence type="ECO:0000256" key="1">
    <source>
        <dbReference type="ARBA" id="ARBA00022801"/>
    </source>
</evidence>
<dbReference type="GO" id="GO:0008239">
    <property type="term" value="F:dipeptidyl-peptidase activity"/>
    <property type="evidence" value="ECO:0007669"/>
    <property type="project" value="InterPro"/>
</dbReference>
<dbReference type="NCBIfam" id="NF003780">
    <property type="entry name" value="PRK05371.1-1"/>
    <property type="match status" value="1"/>
</dbReference>
<feature type="domain" description="Xaa-Pro dipeptidyl-peptidase C-terminal" evidence="3">
    <location>
        <begin position="355"/>
        <end position="621"/>
    </location>
</feature>
<keyword evidence="1" id="KW-0378">Hydrolase</keyword>
<dbReference type="Gene3D" id="3.40.50.1820">
    <property type="entry name" value="alpha/beta hydrolase"/>
    <property type="match status" value="2"/>
</dbReference>
<dbReference type="InterPro" id="IPR029058">
    <property type="entry name" value="AB_hydrolase_fold"/>
</dbReference>
<evidence type="ECO:0000259" key="3">
    <source>
        <dbReference type="SMART" id="SM00939"/>
    </source>
</evidence>
<gene>
    <name evidence="4" type="primary">pepX_2</name>
    <name evidence="4" type="ORF">Pme01_37200</name>
</gene>
<dbReference type="Pfam" id="PF02129">
    <property type="entry name" value="Peptidase_S15"/>
    <property type="match status" value="1"/>
</dbReference>
<feature type="signal peptide" evidence="2">
    <location>
        <begin position="1"/>
        <end position="29"/>
    </location>
</feature>
<dbReference type="RefSeq" id="WP_168118160.1">
    <property type="nucleotide sequence ID" value="NZ_BOON01000033.1"/>
</dbReference>
<dbReference type="InterPro" id="IPR013736">
    <property type="entry name" value="Xaa-Pro_dipept_C"/>
</dbReference>
<feature type="chain" id="PRO_5035219032" evidence="2">
    <location>
        <begin position="30"/>
        <end position="649"/>
    </location>
</feature>
<comment type="caution">
    <text evidence="4">The sequence shown here is derived from an EMBL/GenBank/DDBJ whole genome shotgun (WGS) entry which is preliminary data.</text>
</comment>
<proteinExistence type="predicted"/>
<keyword evidence="2" id="KW-0732">Signal</keyword>
<dbReference type="Proteomes" id="UP000599074">
    <property type="component" value="Unassembled WGS sequence"/>
</dbReference>
<evidence type="ECO:0000313" key="4">
    <source>
        <dbReference type="EMBL" id="GII24123.1"/>
    </source>
</evidence>
<dbReference type="EMBL" id="BOON01000033">
    <property type="protein sequence ID" value="GII24123.1"/>
    <property type="molecule type" value="Genomic_DNA"/>
</dbReference>
<dbReference type="InterPro" id="IPR000383">
    <property type="entry name" value="Xaa-Pro-like_dom"/>
</dbReference>